<keyword evidence="9" id="KW-1185">Reference proteome</keyword>
<evidence type="ECO:0000259" key="7">
    <source>
        <dbReference type="PROSITE" id="PS50011"/>
    </source>
</evidence>
<evidence type="ECO:0000256" key="1">
    <source>
        <dbReference type="ARBA" id="ARBA00022679"/>
    </source>
</evidence>
<dbReference type="Gene3D" id="1.10.510.10">
    <property type="entry name" value="Transferase(Phosphotransferase) domain 1"/>
    <property type="match status" value="1"/>
</dbReference>
<keyword evidence="4 6" id="KW-0067">ATP-binding</keyword>
<dbReference type="PROSITE" id="PS00107">
    <property type="entry name" value="PROTEIN_KINASE_ATP"/>
    <property type="match status" value="1"/>
</dbReference>
<dbReference type="PROSITE" id="PS50011">
    <property type="entry name" value="PROTEIN_KINASE_DOM"/>
    <property type="match status" value="1"/>
</dbReference>
<feature type="domain" description="Protein kinase" evidence="7">
    <location>
        <begin position="18"/>
        <end position="311"/>
    </location>
</feature>
<evidence type="ECO:0000256" key="5">
    <source>
        <dbReference type="PROSITE-ProRule" id="PRU00339"/>
    </source>
</evidence>
<reference evidence="8 9" key="1">
    <citation type="journal article" date="2021" name="Int. J. Syst. Evol. Microbiol.">
        <title>Steroidobacter gossypii sp. nov., isolated from soil of cotton cropping field.</title>
        <authorList>
            <person name="Huang R."/>
            <person name="Yang S."/>
            <person name="Zhen C."/>
            <person name="Liu W."/>
        </authorList>
    </citation>
    <scope>NUCLEOTIDE SEQUENCE [LARGE SCALE GENOMIC DNA]</scope>
    <source>
        <strain evidence="8 9">S1-65</strain>
    </source>
</reference>
<dbReference type="SUPFAM" id="SSF56112">
    <property type="entry name" value="Protein kinase-like (PK-like)"/>
    <property type="match status" value="1"/>
</dbReference>
<comment type="caution">
    <text evidence="8">The sequence shown here is derived from an EMBL/GenBank/DDBJ whole genome shotgun (WGS) entry which is preliminary data.</text>
</comment>
<dbReference type="GO" id="GO:0016301">
    <property type="term" value="F:kinase activity"/>
    <property type="evidence" value="ECO:0007669"/>
    <property type="project" value="UniProtKB-KW"/>
</dbReference>
<dbReference type="CDD" id="cd14014">
    <property type="entry name" value="STKc_PknB_like"/>
    <property type="match status" value="1"/>
</dbReference>
<feature type="repeat" description="TPR" evidence="5">
    <location>
        <begin position="551"/>
        <end position="584"/>
    </location>
</feature>
<evidence type="ECO:0000313" key="9">
    <source>
        <dbReference type="Proteomes" id="UP000661077"/>
    </source>
</evidence>
<name>A0ABS1X543_9GAMM</name>
<dbReference type="SMART" id="SM00220">
    <property type="entry name" value="S_TKc"/>
    <property type="match status" value="1"/>
</dbReference>
<dbReference type="InterPro" id="IPR008271">
    <property type="entry name" value="Ser/Thr_kinase_AS"/>
</dbReference>
<keyword evidence="5" id="KW-0802">TPR repeat</keyword>
<dbReference type="RefSeq" id="WP_203170524.1">
    <property type="nucleotide sequence ID" value="NZ_JAEVLS010000008.1"/>
</dbReference>
<dbReference type="PROSITE" id="PS50005">
    <property type="entry name" value="TPR"/>
    <property type="match status" value="1"/>
</dbReference>
<dbReference type="Proteomes" id="UP000661077">
    <property type="component" value="Unassembled WGS sequence"/>
</dbReference>
<dbReference type="PROSITE" id="PS00108">
    <property type="entry name" value="PROTEIN_KINASE_ST"/>
    <property type="match status" value="1"/>
</dbReference>
<dbReference type="PANTHER" id="PTHR43289:SF34">
    <property type="entry name" value="SERINE_THREONINE-PROTEIN KINASE YBDM-RELATED"/>
    <property type="match status" value="1"/>
</dbReference>
<protein>
    <submittedName>
        <fullName evidence="8">Protein kinase</fullName>
    </submittedName>
</protein>
<dbReference type="InterPro" id="IPR000719">
    <property type="entry name" value="Prot_kinase_dom"/>
</dbReference>
<dbReference type="Pfam" id="PF13181">
    <property type="entry name" value="TPR_8"/>
    <property type="match status" value="1"/>
</dbReference>
<sequence length="860" mass="95452">MTEPIFPKLRIGSRLGPYRLIELIGRGGMGEVYQAERADDHYHARVAIKLVRVDHDASRVAWRFRSERQILAQLEHPNIARLIDGGATEEGVPYLVMELINGQPIDLYCEQRQLTVTQRVRLFLQVCAAVSFAHQRLVVHRDLKPGNILVTADGTVKLLDFGIAKLLETEAATESVVSDMTATHVRVMTLEYASPEQVRGDPITTASDVYSLGVVLYRLLTGRSPYREDNAAERAVEILSDSAPSKPSTAVNDTWARPGAADAGYTPISRKRMKRALQGDLDNVLLMALRKEPERRYPSVDQFAEDLRHYLDGMPVRARGDSLRYRATKFMSRHKYAVTAASLGAVALVAGIVTTTWQARIAAEQTRIAQEEVRKQHAVQSFLTALFEKNTRLQPDALKARNMSVHELLVDASDKVLHQFVDAPSVRIEVMNTVARLLLDINEFERAGVLSREAVKISRELHLTHSDEYVEALIGMATAGRLLGRGEEAGAARDEALQVLDARNDHTSLLRARALGTTIAQFTRDPEREMRLVSEATKLFQERYPNDPGHFNSVFALGQLYRTQGDMRRAVTQFQAAIRVFERAGLQAFSDLGASYAWAAFCEMNLGWVDDALRDYEKGVELLRQHAGDVSLYTRIHLGLYGQVLHQAGRIQQAHEYFDLVLTPEHVAKPTAVEFDTAVYKATGLLQEGYPERALEVLEPYAENWLEFGRRFVPNGVQYCAVRARALVALGKVAEAKAELAHVAQLPTFYGTPAQKADSYVAAVIDVALADNDLPTARGALAQQGPIEAPEGFDIDYLQLAADAARLKRRMGDVDGAIALTDAALAHLQRHAGPSHFAFMRQALQQARAEAVAARMQTGE</sequence>
<evidence type="ECO:0000256" key="2">
    <source>
        <dbReference type="ARBA" id="ARBA00022741"/>
    </source>
</evidence>
<proteinExistence type="predicted"/>
<dbReference type="InterPro" id="IPR011009">
    <property type="entry name" value="Kinase-like_dom_sf"/>
</dbReference>
<dbReference type="PANTHER" id="PTHR43289">
    <property type="entry name" value="MITOGEN-ACTIVATED PROTEIN KINASE KINASE KINASE 20-RELATED"/>
    <property type="match status" value="1"/>
</dbReference>
<gene>
    <name evidence="8" type="ORF">JM946_26795</name>
</gene>
<evidence type="ECO:0000313" key="8">
    <source>
        <dbReference type="EMBL" id="MBM0108356.1"/>
    </source>
</evidence>
<dbReference type="InterPro" id="IPR017441">
    <property type="entry name" value="Protein_kinase_ATP_BS"/>
</dbReference>
<dbReference type="InterPro" id="IPR019734">
    <property type="entry name" value="TPR_rpt"/>
</dbReference>
<dbReference type="EMBL" id="JAEVLS010000008">
    <property type="protein sequence ID" value="MBM0108356.1"/>
    <property type="molecule type" value="Genomic_DNA"/>
</dbReference>
<accession>A0ABS1X543</accession>
<dbReference type="SUPFAM" id="SSF48452">
    <property type="entry name" value="TPR-like"/>
    <property type="match status" value="2"/>
</dbReference>
<dbReference type="Gene3D" id="1.25.40.10">
    <property type="entry name" value="Tetratricopeptide repeat domain"/>
    <property type="match status" value="2"/>
</dbReference>
<evidence type="ECO:0000256" key="6">
    <source>
        <dbReference type="PROSITE-ProRule" id="PRU10141"/>
    </source>
</evidence>
<evidence type="ECO:0000256" key="3">
    <source>
        <dbReference type="ARBA" id="ARBA00022777"/>
    </source>
</evidence>
<evidence type="ECO:0000256" key="4">
    <source>
        <dbReference type="ARBA" id="ARBA00022840"/>
    </source>
</evidence>
<keyword evidence="1" id="KW-0808">Transferase</keyword>
<organism evidence="8 9">
    <name type="scientific">Steroidobacter gossypii</name>
    <dbReference type="NCBI Taxonomy" id="2805490"/>
    <lineage>
        <taxon>Bacteria</taxon>
        <taxon>Pseudomonadati</taxon>
        <taxon>Pseudomonadota</taxon>
        <taxon>Gammaproteobacteria</taxon>
        <taxon>Steroidobacterales</taxon>
        <taxon>Steroidobacteraceae</taxon>
        <taxon>Steroidobacter</taxon>
    </lineage>
</organism>
<feature type="binding site" evidence="6">
    <location>
        <position position="49"/>
    </location>
    <ligand>
        <name>ATP</name>
        <dbReference type="ChEBI" id="CHEBI:30616"/>
    </ligand>
</feature>
<dbReference type="Pfam" id="PF00069">
    <property type="entry name" value="Pkinase"/>
    <property type="match status" value="1"/>
</dbReference>
<dbReference type="InterPro" id="IPR011990">
    <property type="entry name" value="TPR-like_helical_dom_sf"/>
</dbReference>
<keyword evidence="3 8" id="KW-0418">Kinase</keyword>
<dbReference type="Gene3D" id="3.30.200.20">
    <property type="entry name" value="Phosphorylase Kinase, domain 1"/>
    <property type="match status" value="1"/>
</dbReference>
<keyword evidence="2 6" id="KW-0547">Nucleotide-binding</keyword>